<dbReference type="PANTHER" id="PTHR45674:SF4">
    <property type="entry name" value="DNA LIGASE 1"/>
    <property type="match status" value="1"/>
</dbReference>
<evidence type="ECO:0000256" key="1">
    <source>
        <dbReference type="ARBA" id="ARBA00007572"/>
    </source>
</evidence>
<proteinExistence type="inferred from homology"/>
<dbReference type="CDD" id="cd07906">
    <property type="entry name" value="Adenylation_DNA_ligase_LigD_LigC"/>
    <property type="match status" value="1"/>
</dbReference>
<dbReference type="Gene3D" id="3.30.470.30">
    <property type="entry name" value="DNA ligase/mRNA capping enzyme"/>
    <property type="match status" value="1"/>
</dbReference>
<keyword evidence="2 4" id="KW-0436">Ligase</keyword>
<dbReference type="SUPFAM" id="SSF56091">
    <property type="entry name" value="DNA ligase/mRNA capping enzyme, catalytic domain"/>
    <property type="match status" value="1"/>
</dbReference>
<evidence type="ECO:0000313" key="5">
    <source>
        <dbReference type="Proteomes" id="UP001527882"/>
    </source>
</evidence>
<dbReference type="Pfam" id="PF01068">
    <property type="entry name" value="DNA_ligase_A_M"/>
    <property type="match status" value="1"/>
</dbReference>
<gene>
    <name evidence="4" type="ORF">O9H85_32855</name>
</gene>
<dbReference type="EMBL" id="JAQAGZ010000031">
    <property type="protein sequence ID" value="MCZ8517059.1"/>
    <property type="molecule type" value="Genomic_DNA"/>
</dbReference>
<feature type="domain" description="ATP-dependent DNA ligase family profile" evidence="3">
    <location>
        <begin position="100"/>
        <end position="189"/>
    </location>
</feature>
<keyword evidence="5" id="KW-1185">Reference proteome</keyword>
<name>A0ABT4QJK3_9BACL</name>
<evidence type="ECO:0000313" key="4">
    <source>
        <dbReference type="EMBL" id="MCZ8517059.1"/>
    </source>
</evidence>
<evidence type="ECO:0000256" key="2">
    <source>
        <dbReference type="ARBA" id="ARBA00022598"/>
    </source>
</evidence>
<sequence length="253" mass="29748">MFIPMLPERYEEPFNDGDYIFEPKIDGHRLIYTHLKRTTRMYSRSNNDITKLYPELYHLAIDEDIVLDGEVAIVNPATGLIDFESIQERFALRDKREIVNRSIHNPVNYIVFDILFYKGRDLRGLSLMKRREILAGIDFGNRHIGKIPFIEANGCKLFEEIRERKMEGILAKSKDSLYEGYRSDHWLKIDHWQYDEFYITGYKKDQSGFILSKSDKNSGFKQVGIVSRGITPIQKMTLFTEWLVEYSLQEISG</sequence>
<accession>A0ABT4QJK3</accession>
<dbReference type="InterPro" id="IPR050191">
    <property type="entry name" value="ATP-dep_DNA_ligase"/>
</dbReference>
<dbReference type="PROSITE" id="PS50160">
    <property type="entry name" value="DNA_LIGASE_A3"/>
    <property type="match status" value="1"/>
</dbReference>
<dbReference type="InterPro" id="IPR012310">
    <property type="entry name" value="DNA_ligase_ATP-dep_cent"/>
</dbReference>
<protein>
    <submittedName>
        <fullName evidence="4">ATP-dependent DNA ligase</fullName>
    </submittedName>
</protein>
<evidence type="ECO:0000259" key="3">
    <source>
        <dbReference type="PROSITE" id="PS50160"/>
    </source>
</evidence>
<reference evidence="4 5" key="1">
    <citation type="submission" date="2022-12" db="EMBL/GenBank/DDBJ databases">
        <title>Draft genome sequence of Paenibacillus sp. dW9.</title>
        <authorList>
            <person name="Choi E.-W."/>
            <person name="Kim D.-U."/>
        </authorList>
    </citation>
    <scope>NUCLEOTIDE SEQUENCE [LARGE SCALE GENOMIC DNA]</scope>
    <source>
        <strain evidence="5">dW9</strain>
    </source>
</reference>
<dbReference type="PANTHER" id="PTHR45674">
    <property type="entry name" value="DNA LIGASE 1/3 FAMILY MEMBER"/>
    <property type="match status" value="1"/>
</dbReference>
<comment type="caution">
    <text evidence="4">The sequence shown here is derived from an EMBL/GenBank/DDBJ whole genome shotgun (WGS) entry which is preliminary data.</text>
</comment>
<dbReference type="Proteomes" id="UP001527882">
    <property type="component" value="Unassembled WGS sequence"/>
</dbReference>
<organism evidence="4 5">
    <name type="scientific">Paenibacillus gyeongsangnamensis</name>
    <dbReference type="NCBI Taxonomy" id="3388067"/>
    <lineage>
        <taxon>Bacteria</taxon>
        <taxon>Bacillati</taxon>
        <taxon>Bacillota</taxon>
        <taxon>Bacilli</taxon>
        <taxon>Bacillales</taxon>
        <taxon>Paenibacillaceae</taxon>
        <taxon>Paenibacillus</taxon>
    </lineage>
</organism>
<dbReference type="GO" id="GO:0016874">
    <property type="term" value="F:ligase activity"/>
    <property type="evidence" value="ECO:0007669"/>
    <property type="project" value="UniProtKB-KW"/>
</dbReference>
<dbReference type="Gene3D" id="3.30.1490.70">
    <property type="match status" value="1"/>
</dbReference>
<dbReference type="RefSeq" id="WP_269885594.1">
    <property type="nucleotide sequence ID" value="NZ_JAQAGZ010000031.1"/>
</dbReference>
<comment type="similarity">
    <text evidence="1">Belongs to the ATP-dependent DNA ligase family.</text>
</comment>